<dbReference type="EMBL" id="MU155180">
    <property type="protein sequence ID" value="KAF9481341.1"/>
    <property type="molecule type" value="Genomic_DNA"/>
</dbReference>
<dbReference type="AlphaFoldDB" id="A0A9P6CV52"/>
<keyword evidence="3" id="KW-1185">Reference proteome</keyword>
<feature type="chain" id="PRO_5040234316" evidence="1">
    <location>
        <begin position="30"/>
        <end position="133"/>
    </location>
</feature>
<sequence>MTTSLSRLPLPSIALVLTSSLLYIPSVNCEQELFPPALTESTDFGHSASTNADEDEELEALKYQRFAYVVSGSPDSIDSSKKRKQWLHILRRRRDSSSFSIDHTSPSLLTSALRKILAARSATVLFSCHPSQN</sequence>
<evidence type="ECO:0000256" key="1">
    <source>
        <dbReference type="SAM" id="SignalP"/>
    </source>
</evidence>
<feature type="signal peptide" evidence="1">
    <location>
        <begin position="1"/>
        <end position="29"/>
    </location>
</feature>
<accession>A0A9P6CV52</accession>
<evidence type="ECO:0000313" key="3">
    <source>
        <dbReference type="Proteomes" id="UP000807469"/>
    </source>
</evidence>
<gene>
    <name evidence="2" type="ORF">BDN70DRAFT_876518</name>
</gene>
<proteinExistence type="predicted"/>
<dbReference type="Proteomes" id="UP000807469">
    <property type="component" value="Unassembled WGS sequence"/>
</dbReference>
<keyword evidence="1" id="KW-0732">Signal</keyword>
<evidence type="ECO:0000313" key="2">
    <source>
        <dbReference type="EMBL" id="KAF9481341.1"/>
    </source>
</evidence>
<protein>
    <submittedName>
        <fullName evidence="2">Uncharacterized protein</fullName>
    </submittedName>
</protein>
<name>A0A9P6CV52_9AGAR</name>
<comment type="caution">
    <text evidence="2">The sequence shown here is derived from an EMBL/GenBank/DDBJ whole genome shotgun (WGS) entry which is preliminary data.</text>
</comment>
<reference evidence="2" key="1">
    <citation type="submission" date="2020-11" db="EMBL/GenBank/DDBJ databases">
        <authorList>
            <consortium name="DOE Joint Genome Institute"/>
            <person name="Ahrendt S."/>
            <person name="Riley R."/>
            <person name="Andreopoulos W."/>
            <person name="Labutti K."/>
            <person name="Pangilinan J."/>
            <person name="Ruiz-Duenas F.J."/>
            <person name="Barrasa J.M."/>
            <person name="Sanchez-Garcia M."/>
            <person name="Camarero S."/>
            <person name="Miyauchi S."/>
            <person name="Serrano A."/>
            <person name="Linde D."/>
            <person name="Babiker R."/>
            <person name="Drula E."/>
            <person name="Ayuso-Fernandez I."/>
            <person name="Pacheco R."/>
            <person name="Padilla G."/>
            <person name="Ferreira P."/>
            <person name="Barriuso J."/>
            <person name="Kellner H."/>
            <person name="Castanera R."/>
            <person name="Alfaro M."/>
            <person name="Ramirez L."/>
            <person name="Pisabarro A.G."/>
            <person name="Kuo A."/>
            <person name="Tritt A."/>
            <person name="Lipzen A."/>
            <person name="He G."/>
            <person name="Yan M."/>
            <person name="Ng V."/>
            <person name="Cullen D."/>
            <person name="Martin F."/>
            <person name="Rosso M.-N."/>
            <person name="Henrissat B."/>
            <person name="Hibbett D."/>
            <person name="Martinez A.T."/>
            <person name="Grigoriev I.V."/>
        </authorList>
    </citation>
    <scope>NUCLEOTIDE SEQUENCE</scope>
    <source>
        <strain evidence="2">CIRM-BRFM 674</strain>
    </source>
</reference>
<organism evidence="2 3">
    <name type="scientific">Pholiota conissans</name>
    <dbReference type="NCBI Taxonomy" id="109636"/>
    <lineage>
        <taxon>Eukaryota</taxon>
        <taxon>Fungi</taxon>
        <taxon>Dikarya</taxon>
        <taxon>Basidiomycota</taxon>
        <taxon>Agaricomycotina</taxon>
        <taxon>Agaricomycetes</taxon>
        <taxon>Agaricomycetidae</taxon>
        <taxon>Agaricales</taxon>
        <taxon>Agaricineae</taxon>
        <taxon>Strophariaceae</taxon>
        <taxon>Pholiota</taxon>
    </lineage>
</organism>